<feature type="binding site" evidence="2">
    <location>
        <position position="104"/>
    </location>
    <ligand>
        <name>Zn(2+)</name>
        <dbReference type="ChEBI" id="CHEBI:29105"/>
        <label>2</label>
    </ligand>
</feature>
<evidence type="ECO:0000313" key="4">
    <source>
        <dbReference type="Proteomes" id="UP000306477"/>
    </source>
</evidence>
<evidence type="ECO:0000313" key="3">
    <source>
        <dbReference type="EMBL" id="THE11812.1"/>
    </source>
</evidence>
<dbReference type="AlphaFoldDB" id="A0A4S3PSK8"/>
<keyword evidence="4" id="KW-1185">Reference proteome</keyword>
<dbReference type="CDD" id="cd08663">
    <property type="entry name" value="DAP_dppA_1"/>
    <property type="match status" value="1"/>
</dbReference>
<feature type="binding site" evidence="2">
    <location>
        <position position="135"/>
    </location>
    <ligand>
        <name>Zn(2+)</name>
        <dbReference type="ChEBI" id="CHEBI:29105"/>
        <label>2</label>
    </ligand>
</feature>
<dbReference type="GO" id="GO:0046872">
    <property type="term" value="F:metal ion binding"/>
    <property type="evidence" value="ECO:0007669"/>
    <property type="project" value="UniProtKB-KW"/>
</dbReference>
<dbReference type="STRING" id="1033734.GCA_000285535_00915"/>
<keyword evidence="3" id="KW-0378">Hydrolase</keyword>
<feature type="active site" description="Nucleophile" evidence="1">
    <location>
        <position position="116"/>
    </location>
</feature>
<proteinExistence type="predicted"/>
<feature type="binding site" evidence="2">
    <location>
        <position position="8"/>
    </location>
    <ligand>
        <name>Zn(2+)</name>
        <dbReference type="ChEBI" id="CHEBI:29105"/>
        <label>1</label>
    </ligand>
</feature>
<dbReference type="GO" id="GO:0004177">
    <property type="term" value="F:aminopeptidase activity"/>
    <property type="evidence" value="ECO:0007669"/>
    <property type="project" value="UniProtKB-KW"/>
</dbReference>
<protein>
    <submittedName>
        <fullName evidence="3">Aminopeptidase</fullName>
    </submittedName>
</protein>
<organism evidence="3 4">
    <name type="scientific">Bacillus timonensis</name>
    <dbReference type="NCBI Taxonomy" id="1033734"/>
    <lineage>
        <taxon>Bacteria</taxon>
        <taxon>Bacillati</taxon>
        <taxon>Bacillota</taxon>
        <taxon>Bacilli</taxon>
        <taxon>Bacillales</taxon>
        <taxon>Bacillaceae</taxon>
        <taxon>Bacillus</taxon>
    </lineage>
</organism>
<feature type="binding site" evidence="2">
    <location>
        <position position="10"/>
    </location>
    <ligand>
        <name>Zn(2+)</name>
        <dbReference type="ChEBI" id="CHEBI:29105"/>
        <label>1</label>
    </ligand>
</feature>
<dbReference type="Gene3D" id="3.40.50.10780">
    <property type="entry name" value="Dipeptide transport protein"/>
    <property type="match status" value="1"/>
</dbReference>
<dbReference type="InterPro" id="IPR036177">
    <property type="entry name" value="Peptidase_M55_sf"/>
</dbReference>
<sequence>MKIYVSVDMEGIAGVLLPEQLKKGERAYEEARKLLTAEVNVVIEALIEAGADDIYVKDAHGTGYNFIASELHQGARYCMGATNVANRFPGLDSSFDGAMLIGYHAMGGTEFAVRDHTMTSLGWQSIHLNGRPIGEIGIDSLIFGLHNVPVLFVTGDNKTCGEASKEIPNVRTYETKEGLGRHAALVKPPKLVYRELKEMIKESIDNRENVLPVTLDGPYELVMKFLSTDQVDQRYFDGRRSKRINGLTAAYSCDDILEVLSLAF</sequence>
<keyword evidence="2" id="KW-0479">Metal-binding</keyword>
<gene>
    <name evidence="3" type="ORF">E1I69_13695</name>
</gene>
<feature type="binding site" evidence="2">
    <location>
        <position position="60"/>
    </location>
    <ligand>
        <name>Zn(2+)</name>
        <dbReference type="ChEBI" id="CHEBI:29105"/>
        <label>2</label>
    </ligand>
</feature>
<dbReference type="PIRSF" id="PIRSF015853">
    <property type="entry name" value="Pep_DppA"/>
    <property type="match status" value="1"/>
</dbReference>
<dbReference type="InterPro" id="IPR027476">
    <property type="entry name" value="DppA_N"/>
</dbReference>
<name>A0A4S3PSK8_9BACI</name>
<dbReference type="RefSeq" id="WP_136380146.1">
    <property type="nucleotide sequence ID" value="NZ_SLUB01000024.1"/>
</dbReference>
<dbReference type="Pfam" id="PF04951">
    <property type="entry name" value="Peptidase_M55"/>
    <property type="match status" value="1"/>
</dbReference>
<accession>A0A4S3PSK8</accession>
<dbReference type="Gene3D" id="3.30.1360.130">
    <property type="entry name" value="Dipeptide transport protein"/>
    <property type="match status" value="1"/>
</dbReference>
<feature type="binding site" evidence="2">
    <location>
        <position position="8"/>
    </location>
    <ligand>
        <name>Zn(2+)</name>
        <dbReference type="ChEBI" id="CHEBI:29105"/>
        <label>2</label>
    </ligand>
</feature>
<keyword evidence="3" id="KW-0031">Aminopeptidase</keyword>
<evidence type="ECO:0000256" key="1">
    <source>
        <dbReference type="PIRSR" id="PIRSR015853-1"/>
    </source>
</evidence>
<keyword evidence="2" id="KW-0862">Zinc</keyword>
<evidence type="ECO:0000256" key="2">
    <source>
        <dbReference type="PIRSR" id="PIRSR015853-2"/>
    </source>
</evidence>
<reference evidence="3 4" key="1">
    <citation type="journal article" date="2019" name="Indoor Air">
        <title>Impacts of indoor surface finishes on bacterial viability.</title>
        <authorList>
            <person name="Hu J."/>
            <person name="Maamar S.B."/>
            <person name="Glawe A.J."/>
            <person name="Gottel N."/>
            <person name="Gilbert J.A."/>
            <person name="Hartmann E.M."/>
        </authorList>
    </citation>
    <scope>NUCLEOTIDE SEQUENCE [LARGE SCALE GENOMIC DNA]</scope>
    <source>
        <strain evidence="3 4">AF060A6</strain>
    </source>
</reference>
<dbReference type="InterPro" id="IPR007035">
    <property type="entry name" value="Peptidase_M55"/>
</dbReference>
<dbReference type="OrthoDB" id="9785420at2"/>
<dbReference type="EMBL" id="SLUB01000024">
    <property type="protein sequence ID" value="THE11812.1"/>
    <property type="molecule type" value="Genomic_DNA"/>
</dbReference>
<keyword evidence="3" id="KW-0645">Protease</keyword>
<comment type="caution">
    <text evidence="3">The sequence shown here is derived from an EMBL/GenBank/DDBJ whole genome shotgun (WGS) entry which is preliminary data.</text>
</comment>
<dbReference type="Proteomes" id="UP000306477">
    <property type="component" value="Unassembled WGS sequence"/>
</dbReference>
<dbReference type="SUPFAM" id="SSF63992">
    <property type="entry name" value="Dipeptide transport protein"/>
    <property type="match status" value="1"/>
</dbReference>